<protein>
    <recommendedName>
        <fullName evidence="4">Protein kinase domain-containing protein</fullName>
    </recommendedName>
</protein>
<accession>A0A4U7BET1</accession>
<dbReference type="InterPro" id="IPR011009">
    <property type="entry name" value="Kinase-like_dom_sf"/>
</dbReference>
<dbReference type="AlphaFoldDB" id="A0A4U7BET1"/>
<dbReference type="Proteomes" id="UP000308133">
    <property type="component" value="Unassembled WGS sequence"/>
</dbReference>
<name>A0A4U7BET1_9PEZI</name>
<reference evidence="2 3" key="1">
    <citation type="submission" date="2018-02" db="EMBL/GenBank/DDBJ databases">
        <title>Draft genome sequences of Elsinoe sp., causing black scab on jojoba.</title>
        <authorList>
            <person name="Stodart B."/>
            <person name="Jeffress S."/>
            <person name="Ash G."/>
            <person name="Arun Chinnappa K."/>
        </authorList>
    </citation>
    <scope>NUCLEOTIDE SEQUENCE [LARGE SCALE GENOMIC DNA]</scope>
    <source>
        <strain evidence="2 3">Hillstone_2</strain>
    </source>
</reference>
<dbReference type="InterPro" id="IPR025213">
    <property type="entry name" value="Sim4_Fta2"/>
</dbReference>
<gene>
    <name evidence="2" type="ORF">C1H76_0608</name>
</gene>
<sequence>MSSPSDCEVETAESGQPSPTMEHIVFETTLSRHKSSHVFRVSIDGQTYLLKVYRKRIRRHYDHSDREIDPFTCESSAYRRLAEGGLCDEGIVPRFYGIITDINPSHIPHLSAFTNDGHPVNAILLEYVSGLRPFDFTMFNKQRMDGFYAALHKIHRLGILHGDIELRHMQMQPSSGRILWIDFDHAQTFVPDSIPSDWLRRFEDEKRYLDCFMEDLDLDCQEGHGNRTQKWL</sequence>
<organism evidence="2 3">
    <name type="scientific">Elsinoe australis</name>
    <dbReference type="NCBI Taxonomy" id="40998"/>
    <lineage>
        <taxon>Eukaryota</taxon>
        <taxon>Fungi</taxon>
        <taxon>Dikarya</taxon>
        <taxon>Ascomycota</taxon>
        <taxon>Pezizomycotina</taxon>
        <taxon>Dothideomycetes</taxon>
        <taxon>Dothideomycetidae</taxon>
        <taxon>Myriangiales</taxon>
        <taxon>Elsinoaceae</taxon>
        <taxon>Elsinoe</taxon>
    </lineage>
</organism>
<proteinExistence type="predicted"/>
<feature type="region of interest" description="Disordered" evidence="1">
    <location>
        <begin position="1"/>
        <end position="20"/>
    </location>
</feature>
<evidence type="ECO:0000256" key="1">
    <source>
        <dbReference type="SAM" id="MobiDB-lite"/>
    </source>
</evidence>
<comment type="caution">
    <text evidence="2">The sequence shown here is derived from an EMBL/GenBank/DDBJ whole genome shotgun (WGS) entry which is preliminary data.</text>
</comment>
<dbReference type="Gene3D" id="1.10.510.10">
    <property type="entry name" value="Transferase(Phosphotransferase) domain 1"/>
    <property type="match status" value="1"/>
</dbReference>
<dbReference type="SUPFAM" id="SSF56112">
    <property type="entry name" value="Protein kinase-like (PK-like)"/>
    <property type="match status" value="1"/>
</dbReference>
<evidence type="ECO:0008006" key="4">
    <source>
        <dbReference type="Google" id="ProtNLM"/>
    </source>
</evidence>
<evidence type="ECO:0000313" key="2">
    <source>
        <dbReference type="EMBL" id="TKX27134.1"/>
    </source>
</evidence>
<evidence type="ECO:0000313" key="3">
    <source>
        <dbReference type="Proteomes" id="UP000308133"/>
    </source>
</evidence>
<dbReference type="Pfam" id="PF13095">
    <property type="entry name" value="FTA2"/>
    <property type="match status" value="1"/>
</dbReference>
<dbReference type="EMBL" id="PTQR01000007">
    <property type="protein sequence ID" value="TKX27134.1"/>
    <property type="molecule type" value="Genomic_DNA"/>
</dbReference>